<evidence type="ECO:0000313" key="3">
    <source>
        <dbReference type="EMBL" id="RJT31959.1"/>
    </source>
</evidence>
<dbReference type="PANTHER" id="PTHR12192:SF2">
    <property type="entry name" value="GLUTATHIONE-SPECIFIC GAMMA-GLUTAMYLCYCLOTRANSFERASE 2"/>
    <property type="match status" value="1"/>
</dbReference>
<accession>A0A3A5KAL2</accession>
<dbReference type="PANTHER" id="PTHR12192">
    <property type="entry name" value="CATION TRANSPORT PROTEIN CHAC-RELATED"/>
    <property type="match status" value="1"/>
</dbReference>
<dbReference type="Proteomes" id="UP000272706">
    <property type="component" value="Unassembled WGS sequence"/>
</dbReference>
<evidence type="ECO:0000256" key="1">
    <source>
        <dbReference type="ARBA" id="ARBA00012344"/>
    </source>
</evidence>
<protein>
    <recommendedName>
        <fullName evidence="1">glutathione-specific gamma-glutamylcyclotransferase</fullName>
        <ecNumber evidence="1">4.3.2.7</ecNumber>
    </recommendedName>
</protein>
<reference evidence="3 4" key="1">
    <citation type="submission" date="2018-09" db="EMBL/GenBank/DDBJ databases">
        <title>Mesorhizobium carmichaelinearum sp. nov. isolated from Carmichaelinea spp. root nodules in New Zealand.</title>
        <authorList>
            <person name="De Meyer S.E."/>
        </authorList>
    </citation>
    <scope>NUCLEOTIDE SEQUENCE [LARGE SCALE GENOMIC DNA]</scope>
    <source>
        <strain evidence="3 4">ICMP19557</strain>
    </source>
</reference>
<gene>
    <name evidence="3" type="ORF">D3227_27470</name>
</gene>
<keyword evidence="4" id="KW-1185">Reference proteome</keyword>
<dbReference type="GO" id="GO:0006751">
    <property type="term" value="P:glutathione catabolic process"/>
    <property type="evidence" value="ECO:0007669"/>
    <property type="project" value="InterPro"/>
</dbReference>
<keyword evidence="2" id="KW-0456">Lyase</keyword>
<dbReference type="OrthoDB" id="9795692at2"/>
<dbReference type="AlphaFoldDB" id="A0A3A5KAL2"/>
<dbReference type="GO" id="GO:0061928">
    <property type="term" value="F:glutathione specific gamma-glutamylcyclotransferase activity"/>
    <property type="evidence" value="ECO:0007669"/>
    <property type="project" value="UniProtKB-EC"/>
</dbReference>
<dbReference type="InterPro" id="IPR006840">
    <property type="entry name" value="ChaC"/>
</dbReference>
<dbReference type="Pfam" id="PF04752">
    <property type="entry name" value="ChaC"/>
    <property type="match status" value="1"/>
</dbReference>
<evidence type="ECO:0000313" key="4">
    <source>
        <dbReference type="Proteomes" id="UP000272706"/>
    </source>
</evidence>
<organism evidence="3 4">
    <name type="scientific">Mesorhizobium waimense</name>
    <dbReference type="NCBI Taxonomy" id="1300307"/>
    <lineage>
        <taxon>Bacteria</taxon>
        <taxon>Pseudomonadati</taxon>
        <taxon>Pseudomonadota</taxon>
        <taxon>Alphaproteobacteria</taxon>
        <taxon>Hyphomicrobiales</taxon>
        <taxon>Phyllobacteriaceae</taxon>
        <taxon>Mesorhizobium</taxon>
    </lineage>
</organism>
<proteinExistence type="predicted"/>
<dbReference type="InterPro" id="IPR036568">
    <property type="entry name" value="GGCT-like_sf"/>
</dbReference>
<comment type="caution">
    <text evidence="3">The sequence shown here is derived from an EMBL/GenBank/DDBJ whole genome shotgun (WGS) entry which is preliminary data.</text>
</comment>
<name>A0A3A5KAL2_9HYPH</name>
<evidence type="ECO:0000256" key="2">
    <source>
        <dbReference type="ARBA" id="ARBA00023239"/>
    </source>
</evidence>
<dbReference type="GO" id="GO:0005737">
    <property type="term" value="C:cytoplasm"/>
    <property type="evidence" value="ECO:0007669"/>
    <property type="project" value="TreeGrafter"/>
</dbReference>
<dbReference type="GO" id="GO:0016740">
    <property type="term" value="F:transferase activity"/>
    <property type="evidence" value="ECO:0007669"/>
    <property type="project" value="UniProtKB-KW"/>
</dbReference>
<dbReference type="Gene3D" id="3.10.490.10">
    <property type="entry name" value="Gamma-glutamyl cyclotransferase-like"/>
    <property type="match status" value="1"/>
</dbReference>
<dbReference type="InterPro" id="IPR013024">
    <property type="entry name" value="GGCT-like"/>
</dbReference>
<sequence length="280" mass="30958">MVACATGELPITQAKPRSANFRTPRQLSLTPELVARVARDVDDPGPVPGRIYATDADYEATMRALLSAQPASGEVWVFAYGSLIWKPACDIVEQRIAVARGWHRSFCLGWDRRFRGTKERPGLMLALDRGGTCKGVVQLLQPDAVEANLGKLLRREMLTRPSPFPPRWVSAETTAGPLRAITFAIDRKSEAYVGGLSAEEVADVLATAVGHWGSMADYLHNTVKHLEGLAIKDRLLWQLQEMVAERIEVATSARQRDGWEVAVRLNRQNEHVAPKSPIKS</sequence>
<keyword evidence="3" id="KW-0808">Transferase</keyword>
<dbReference type="CDD" id="cd06661">
    <property type="entry name" value="GGCT_like"/>
    <property type="match status" value="1"/>
</dbReference>
<dbReference type="EMBL" id="QZWZ01000028">
    <property type="protein sequence ID" value="RJT31959.1"/>
    <property type="molecule type" value="Genomic_DNA"/>
</dbReference>
<dbReference type="SUPFAM" id="SSF110857">
    <property type="entry name" value="Gamma-glutamyl cyclotransferase-like"/>
    <property type="match status" value="1"/>
</dbReference>
<dbReference type="EC" id="4.3.2.7" evidence="1"/>